<dbReference type="Proteomes" id="UP000292027">
    <property type="component" value="Unassembled WGS sequence"/>
</dbReference>
<keyword evidence="6" id="KW-0732">Signal</keyword>
<organism evidence="7 8">
    <name type="scientific">Kribbella rubisoli</name>
    <dbReference type="NCBI Taxonomy" id="3075929"/>
    <lineage>
        <taxon>Bacteria</taxon>
        <taxon>Bacillati</taxon>
        <taxon>Actinomycetota</taxon>
        <taxon>Actinomycetes</taxon>
        <taxon>Propionibacteriales</taxon>
        <taxon>Kribbellaceae</taxon>
        <taxon>Kribbella</taxon>
    </lineage>
</organism>
<evidence type="ECO:0000256" key="5">
    <source>
        <dbReference type="SAM" id="MobiDB-lite"/>
    </source>
</evidence>
<feature type="signal peptide" evidence="6">
    <location>
        <begin position="1"/>
        <end position="26"/>
    </location>
</feature>
<feature type="chain" id="PRO_5020779046" description="Metalloprotease" evidence="6">
    <location>
        <begin position="27"/>
        <end position="320"/>
    </location>
</feature>
<feature type="compositionally biased region" description="Low complexity" evidence="5">
    <location>
        <begin position="22"/>
        <end position="51"/>
    </location>
</feature>
<evidence type="ECO:0000256" key="2">
    <source>
        <dbReference type="ARBA" id="ARBA00022692"/>
    </source>
</evidence>
<feature type="region of interest" description="Disordered" evidence="5">
    <location>
        <begin position="273"/>
        <end position="296"/>
    </location>
</feature>
<evidence type="ECO:0000313" key="8">
    <source>
        <dbReference type="Proteomes" id="UP000292027"/>
    </source>
</evidence>
<dbReference type="GO" id="GO:0016020">
    <property type="term" value="C:membrane"/>
    <property type="evidence" value="ECO:0007669"/>
    <property type="project" value="UniProtKB-SubCell"/>
</dbReference>
<reference evidence="7 8" key="1">
    <citation type="journal article" date="2015" name="Stand. Genomic Sci.">
        <title>Genomic Encyclopedia of Bacterial and Archaeal Type Strains, Phase III: the genomes of soil and plant-associated and newly described type strains.</title>
        <authorList>
            <person name="Whitman W.B."/>
            <person name="Woyke T."/>
            <person name="Klenk H.P."/>
            <person name="Zhou Y."/>
            <person name="Lilburn T.G."/>
            <person name="Beck B.J."/>
            <person name="De Vos P."/>
            <person name="Vandamme P."/>
            <person name="Eisen J.A."/>
            <person name="Garrity G."/>
            <person name="Hugenholtz P."/>
            <person name="Kyrpides N.C."/>
        </authorList>
    </citation>
    <scope>NUCLEOTIDE SEQUENCE [LARGE SCALE GENOMIC DNA]</scope>
    <source>
        <strain evidence="7 8">VKM Ac-2540</strain>
    </source>
</reference>
<accession>A0A4Q7WWF2</accession>
<dbReference type="PANTHER" id="PTHR30168">
    <property type="entry name" value="PUTATIVE MEMBRANE PROTEIN YPFJ"/>
    <property type="match status" value="1"/>
</dbReference>
<comment type="caution">
    <text evidence="7">The sequence shown here is derived from an EMBL/GenBank/DDBJ whole genome shotgun (WGS) entry which is preliminary data.</text>
</comment>
<comment type="subcellular location">
    <subcellularLocation>
        <location evidence="1">Membrane</location>
        <topology evidence="1">Single-pass membrane protein</topology>
    </subcellularLocation>
</comment>
<feature type="region of interest" description="Disordered" evidence="5">
    <location>
        <begin position="22"/>
        <end position="76"/>
    </location>
</feature>
<sequence>MRRGPAVALVASALVLAGCAPSRAPAAAPTPSTTPRTTTTPTATTPSATAPLVTPMPKPSRAPVAPKTVRVPPKAPTPTYRSLEKKYLVRNKIYSAGPVPAVTCALPQIELRTRKEVQQYASAVLGCLQRAWKSVVEHSDVEFTSAKVYAVNAGSKTRCGILTKEVGGFYCADGSGIYLDWQEFVEDNEYDREWAGVYLQFTMAHEFGHHVQQLVGISEYYDERSERVKGALGLQEMRRHELQASCFASAFLGANQQTLDLYDAKLQAYRDAAYSGDDDPPASTPDHGSRRSSTAWAEAAFKAKSPSACNTWAVPAQRVT</sequence>
<evidence type="ECO:0000256" key="6">
    <source>
        <dbReference type="SAM" id="SignalP"/>
    </source>
</evidence>
<name>A0A4Q7WWF2_9ACTN</name>
<dbReference type="PROSITE" id="PS51257">
    <property type="entry name" value="PROKAR_LIPOPROTEIN"/>
    <property type="match status" value="1"/>
</dbReference>
<dbReference type="EMBL" id="SHKR01000013">
    <property type="protein sequence ID" value="RZU14303.1"/>
    <property type="molecule type" value="Genomic_DNA"/>
</dbReference>
<keyword evidence="3" id="KW-1133">Transmembrane helix</keyword>
<keyword evidence="4" id="KW-0472">Membrane</keyword>
<dbReference type="Pfam" id="PF04228">
    <property type="entry name" value="Zn_peptidase"/>
    <property type="match status" value="1"/>
</dbReference>
<evidence type="ECO:0000313" key="7">
    <source>
        <dbReference type="EMBL" id="RZU14303.1"/>
    </source>
</evidence>
<evidence type="ECO:0000256" key="3">
    <source>
        <dbReference type="ARBA" id="ARBA00022989"/>
    </source>
</evidence>
<evidence type="ECO:0000256" key="4">
    <source>
        <dbReference type="ARBA" id="ARBA00023136"/>
    </source>
</evidence>
<evidence type="ECO:0000256" key="1">
    <source>
        <dbReference type="ARBA" id="ARBA00004167"/>
    </source>
</evidence>
<keyword evidence="8" id="KW-1185">Reference proteome</keyword>
<protein>
    <recommendedName>
        <fullName evidence="9">Metalloprotease</fullName>
    </recommendedName>
</protein>
<keyword evidence="2" id="KW-0812">Transmembrane</keyword>
<dbReference type="InterPro" id="IPR007343">
    <property type="entry name" value="Uncharacterised_pept_Zn_put"/>
</dbReference>
<dbReference type="AlphaFoldDB" id="A0A4Q7WWF2"/>
<dbReference type="OrthoDB" id="3508456at2"/>
<gene>
    <name evidence="7" type="ORF">EV645_5175</name>
</gene>
<evidence type="ECO:0008006" key="9">
    <source>
        <dbReference type="Google" id="ProtNLM"/>
    </source>
</evidence>
<dbReference type="PANTHER" id="PTHR30168:SF0">
    <property type="entry name" value="INNER MEMBRANE PROTEIN"/>
    <property type="match status" value="1"/>
</dbReference>
<dbReference type="RefSeq" id="WP_130446471.1">
    <property type="nucleotide sequence ID" value="NZ_SHKR01000013.1"/>
</dbReference>
<proteinExistence type="predicted"/>